<proteinExistence type="predicted"/>
<organism evidence="1 2">
    <name type="scientific">Micromonospora rubida</name>
    <dbReference type="NCBI Taxonomy" id="2697657"/>
    <lineage>
        <taxon>Bacteria</taxon>
        <taxon>Bacillati</taxon>
        <taxon>Actinomycetota</taxon>
        <taxon>Actinomycetes</taxon>
        <taxon>Micromonosporales</taxon>
        <taxon>Micromonosporaceae</taxon>
        <taxon>Micromonospora</taxon>
    </lineage>
</organism>
<gene>
    <name evidence="1" type="ORF">ACH4OY_10930</name>
</gene>
<sequence length="453" mass="49145">MRRVAFALIPVLLATGGLVACARVRTLSVVASWATSDASRTEVDSTDEDRVNAELDSGSEAAPFLAVLRAFTKETGIEVTYQGTRDVSQVLRSGVDRDRPPDVAVLPRLNDLQTYVRSGDLHALDDTLVARERADLAPQLLHLEGPRDGHPRVYGLSVAAHAKSLVWYVPGAPGGPGTQHPPATWAELLRLTGDIRARGGVPWCLGMGAQPLSGWPGTDWIEDILLHQSGPAFYESWAAGNEPWTSARVRAAWKAWGELVAAGRRTDNALLTTFDTAGLGMFASPPKCHLDHQASFIVRGYQSQDPSRGFDFFPFPTSGPAATAAAQEISEDVVGMFRDTSEARELIRYLAGDPARTVWREAGRHLAFTLNAGTDPTAYPDGLERRIARTLTTGTRCRDASDMMPATMTAAFQSAVLQYLDDPALLDRLLTELDTVRGRTPEDQWMGLPCLSA</sequence>
<evidence type="ECO:0000313" key="2">
    <source>
        <dbReference type="Proteomes" id="UP001611075"/>
    </source>
</evidence>
<evidence type="ECO:0000313" key="1">
    <source>
        <dbReference type="EMBL" id="MFI0793199.1"/>
    </source>
</evidence>
<dbReference type="EMBL" id="JBIRPU010000005">
    <property type="protein sequence ID" value="MFI0793199.1"/>
    <property type="molecule type" value="Genomic_DNA"/>
</dbReference>
<dbReference type="Gene3D" id="3.40.190.10">
    <property type="entry name" value="Periplasmic binding protein-like II"/>
    <property type="match status" value="2"/>
</dbReference>
<dbReference type="SUPFAM" id="SSF53850">
    <property type="entry name" value="Periplasmic binding protein-like II"/>
    <property type="match status" value="1"/>
</dbReference>
<reference evidence="1 2" key="1">
    <citation type="submission" date="2024-10" db="EMBL/GenBank/DDBJ databases">
        <title>The Natural Products Discovery Center: Release of the First 8490 Sequenced Strains for Exploring Actinobacteria Biosynthetic Diversity.</title>
        <authorList>
            <person name="Kalkreuter E."/>
            <person name="Kautsar S.A."/>
            <person name="Yang D."/>
            <person name="Bader C.D."/>
            <person name="Teijaro C.N."/>
            <person name="Fluegel L."/>
            <person name="Davis C.M."/>
            <person name="Simpson J.R."/>
            <person name="Lauterbach L."/>
            <person name="Steele A.D."/>
            <person name="Gui C."/>
            <person name="Meng S."/>
            <person name="Li G."/>
            <person name="Viehrig K."/>
            <person name="Ye F."/>
            <person name="Su P."/>
            <person name="Kiefer A.F."/>
            <person name="Nichols A."/>
            <person name="Cepeda A.J."/>
            <person name="Yan W."/>
            <person name="Fan B."/>
            <person name="Jiang Y."/>
            <person name="Adhikari A."/>
            <person name="Zheng C.-J."/>
            <person name="Schuster L."/>
            <person name="Cowan T.M."/>
            <person name="Smanski M.J."/>
            <person name="Chevrette M.G."/>
            <person name="De Carvalho L.P.S."/>
            <person name="Shen B."/>
        </authorList>
    </citation>
    <scope>NUCLEOTIDE SEQUENCE [LARGE SCALE GENOMIC DNA]</scope>
    <source>
        <strain evidence="1 2">NPDC021253</strain>
    </source>
</reference>
<dbReference type="InterPro" id="IPR006059">
    <property type="entry name" value="SBP"/>
</dbReference>
<dbReference type="RefSeq" id="WP_396678414.1">
    <property type="nucleotide sequence ID" value="NZ_JBIRPU010000005.1"/>
</dbReference>
<accession>A0ABW7SHN6</accession>
<keyword evidence="2" id="KW-1185">Reference proteome</keyword>
<dbReference type="PROSITE" id="PS51257">
    <property type="entry name" value="PROKAR_LIPOPROTEIN"/>
    <property type="match status" value="1"/>
</dbReference>
<name>A0ABW7SHN6_9ACTN</name>
<dbReference type="Pfam" id="PF01547">
    <property type="entry name" value="SBP_bac_1"/>
    <property type="match status" value="1"/>
</dbReference>
<dbReference type="Proteomes" id="UP001611075">
    <property type="component" value="Unassembled WGS sequence"/>
</dbReference>
<protein>
    <submittedName>
        <fullName evidence="1">ABC transporter substrate-binding protein</fullName>
    </submittedName>
</protein>
<comment type="caution">
    <text evidence="1">The sequence shown here is derived from an EMBL/GenBank/DDBJ whole genome shotgun (WGS) entry which is preliminary data.</text>
</comment>